<keyword evidence="3" id="KW-0804">Transcription</keyword>
<evidence type="ECO:0000313" key="5">
    <source>
        <dbReference type="EMBL" id="MFD2832484.1"/>
    </source>
</evidence>
<reference evidence="6" key="1">
    <citation type="journal article" date="2019" name="Int. J. Syst. Evol. Microbiol.">
        <title>The Global Catalogue of Microorganisms (GCM) 10K type strain sequencing project: providing services to taxonomists for standard genome sequencing and annotation.</title>
        <authorList>
            <consortium name="The Broad Institute Genomics Platform"/>
            <consortium name="The Broad Institute Genome Sequencing Center for Infectious Disease"/>
            <person name="Wu L."/>
            <person name="Ma J."/>
        </authorList>
    </citation>
    <scope>NUCLEOTIDE SEQUENCE [LARGE SCALE GENOMIC DNA]</scope>
    <source>
        <strain evidence="6">KCTC 52925</strain>
    </source>
</reference>
<keyword evidence="6" id="KW-1185">Reference proteome</keyword>
<dbReference type="GO" id="GO:0003677">
    <property type="term" value="F:DNA binding"/>
    <property type="evidence" value="ECO:0007669"/>
    <property type="project" value="UniProtKB-KW"/>
</dbReference>
<keyword evidence="2 5" id="KW-0238">DNA-binding</keyword>
<feature type="domain" description="HTH lacI-type" evidence="4">
    <location>
        <begin position="5"/>
        <end position="59"/>
    </location>
</feature>
<gene>
    <name evidence="5" type="ORF">ACFSYS_04235</name>
</gene>
<evidence type="ECO:0000259" key="4">
    <source>
        <dbReference type="PROSITE" id="PS50932"/>
    </source>
</evidence>
<organism evidence="5 6">
    <name type="scientific">Christiangramia antarctica</name>
    <dbReference type="NCBI Taxonomy" id="2058158"/>
    <lineage>
        <taxon>Bacteria</taxon>
        <taxon>Pseudomonadati</taxon>
        <taxon>Bacteroidota</taxon>
        <taxon>Flavobacteriia</taxon>
        <taxon>Flavobacteriales</taxon>
        <taxon>Flavobacteriaceae</taxon>
        <taxon>Christiangramia</taxon>
    </lineage>
</organism>
<dbReference type="EMBL" id="JBHUOJ010000008">
    <property type="protein sequence ID" value="MFD2832484.1"/>
    <property type="molecule type" value="Genomic_DNA"/>
</dbReference>
<dbReference type="InterPro" id="IPR000843">
    <property type="entry name" value="HTH_LacI"/>
</dbReference>
<name>A0ABW5X3T6_9FLAO</name>
<comment type="caution">
    <text evidence="5">The sequence shown here is derived from an EMBL/GenBank/DDBJ whole genome shotgun (WGS) entry which is preliminary data.</text>
</comment>
<accession>A0ABW5X3T6</accession>
<dbReference type="PROSITE" id="PS50932">
    <property type="entry name" value="HTH_LACI_2"/>
    <property type="match status" value="1"/>
</dbReference>
<proteinExistence type="predicted"/>
<dbReference type="CDD" id="cd06267">
    <property type="entry name" value="PBP1_LacI_sugar_binding-like"/>
    <property type="match status" value="1"/>
</dbReference>
<evidence type="ECO:0000313" key="6">
    <source>
        <dbReference type="Proteomes" id="UP001597438"/>
    </source>
</evidence>
<dbReference type="InterPro" id="IPR028082">
    <property type="entry name" value="Peripla_BP_I"/>
</dbReference>
<dbReference type="InterPro" id="IPR010982">
    <property type="entry name" value="Lambda_DNA-bd_dom_sf"/>
</dbReference>
<dbReference type="SUPFAM" id="SSF53822">
    <property type="entry name" value="Periplasmic binding protein-like I"/>
    <property type="match status" value="1"/>
</dbReference>
<dbReference type="InterPro" id="IPR046335">
    <property type="entry name" value="LacI/GalR-like_sensor"/>
</dbReference>
<dbReference type="SUPFAM" id="SSF47413">
    <property type="entry name" value="lambda repressor-like DNA-binding domains"/>
    <property type="match status" value="1"/>
</dbReference>
<keyword evidence="1" id="KW-0805">Transcription regulation</keyword>
<dbReference type="RefSeq" id="WP_251742866.1">
    <property type="nucleotide sequence ID" value="NZ_JBHUOJ010000008.1"/>
</dbReference>
<evidence type="ECO:0000256" key="2">
    <source>
        <dbReference type="ARBA" id="ARBA00023125"/>
    </source>
</evidence>
<dbReference type="CDD" id="cd01392">
    <property type="entry name" value="HTH_LacI"/>
    <property type="match status" value="1"/>
</dbReference>
<dbReference type="Gene3D" id="1.10.260.40">
    <property type="entry name" value="lambda repressor-like DNA-binding domains"/>
    <property type="match status" value="1"/>
</dbReference>
<dbReference type="Gene3D" id="3.40.50.2300">
    <property type="match status" value="2"/>
</dbReference>
<dbReference type="Proteomes" id="UP001597438">
    <property type="component" value="Unassembled WGS sequence"/>
</dbReference>
<dbReference type="PANTHER" id="PTHR30146">
    <property type="entry name" value="LACI-RELATED TRANSCRIPTIONAL REPRESSOR"/>
    <property type="match status" value="1"/>
</dbReference>
<dbReference type="Pfam" id="PF13377">
    <property type="entry name" value="Peripla_BP_3"/>
    <property type="match status" value="1"/>
</dbReference>
<protein>
    <submittedName>
        <fullName evidence="5">LacI family DNA-binding transcriptional regulator</fullName>
    </submittedName>
</protein>
<dbReference type="PANTHER" id="PTHR30146:SF109">
    <property type="entry name" value="HTH-TYPE TRANSCRIPTIONAL REGULATOR GALS"/>
    <property type="match status" value="1"/>
</dbReference>
<dbReference type="Pfam" id="PF00356">
    <property type="entry name" value="LacI"/>
    <property type="match status" value="1"/>
</dbReference>
<dbReference type="SMART" id="SM00354">
    <property type="entry name" value="HTH_LACI"/>
    <property type="match status" value="1"/>
</dbReference>
<evidence type="ECO:0000256" key="3">
    <source>
        <dbReference type="ARBA" id="ARBA00023163"/>
    </source>
</evidence>
<sequence length="339" mass="37866">METRITLKELAASLNLSVSTVSKSLNDSTEISPITKRRVTELATLKRYVPNNMAQNLRGKKTKTLGIIIPNIFSDFFAEALSSMEEQSDKRGYNIIISFTNDSLEKEIECINKLIHRRVDGIIISPTLTESQFGSSTHLNKLSEYNIPLVLFDRILDNVACDKVGLNESLLAEEATLDLCKLGCKKIAYFSNISNTSIGNQRISGYSDAIKKIKGKKQIINFHKIDLKISLKHLIGTNSIDSILADDGLSSILIVKSILELGYRIPEDISMLNFSNGIFSHYLSPSLTAIDSKPIEQGKIAVDILIDRIEDRLSPELLDFRLEVSLVHRESTRRLVPSI</sequence>
<evidence type="ECO:0000256" key="1">
    <source>
        <dbReference type="ARBA" id="ARBA00023015"/>
    </source>
</evidence>